<dbReference type="Proteomes" id="UP000235786">
    <property type="component" value="Unassembled WGS sequence"/>
</dbReference>
<feature type="transmembrane region" description="Helical" evidence="7">
    <location>
        <begin position="389"/>
        <end position="409"/>
    </location>
</feature>
<dbReference type="SUPFAM" id="SSF103473">
    <property type="entry name" value="MFS general substrate transporter"/>
    <property type="match status" value="1"/>
</dbReference>
<dbReference type="FunFam" id="1.20.1720.10:FF:000009">
    <property type="entry name" value="MFS multidrug transporter"/>
    <property type="match status" value="1"/>
</dbReference>
<dbReference type="OrthoDB" id="2441642at2759"/>
<evidence type="ECO:0000256" key="4">
    <source>
        <dbReference type="ARBA" id="ARBA00022989"/>
    </source>
</evidence>
<evidence type="ECO:0000259" key="8">
    <source>
        <dbReference type="PROSITE" id="PS50850"/>
    </source>
</evidence>
<evidence type="ECO:0000256" key="7">
    <source>
        <dbReference type="SAM" id="Phobius"/>
    </source>
</evidence>
<dbReference type="PANTHER" id="PTHR23502:SF51">
    <property type="entry name" value="QUINIDINE RESISTANCE PROTEIN 1-RELATED"/>
    <property type="match status" value="1"/>
</dbReference>
<dbReference type="GO" id="GO:0005886">
    <property type="term" value="C:plasma membrane"/>
    <property type="evidence" value="ECO:0007669"/>
    <property type="project" value="TreeGrafter"/>
</dbReference>
<accession>A0A2J6REU8</accession>
<name>A0A2J6REU8_HYAVF</name>
<feature type="domain" description="Major facilitator superfamily (MFS) profile" evidence="8">
    <location>
        <begin position="59"/>
        <end position="510"/>
    </location>
</feature>
<evidence type="ECO:0000256" key="2">
    <source>
        <dbReference type="ARBA" id="ARBA00022448"/>
    </source>
</evidence>
<dbReference type="PROSITE" id="PS50850">
    <property type="entry name" value="MFS"/>
    <property type="match status" value="1"/>
</dbReference>
<keyword evidence="10" id="KW-1185">Reference proteome</keyword>
<protein>
    <submittedName>
        <fullName evidence="9">MFS general substrate transporter</fullName>
    </submittedName>
</protein>
<dbReference type="Gene3D" id="1.20.1720.10">
    <property type="entry name" value="Multidrug resistance protein D"/>
    <property type="match status" value="1"/>
</dbReference>
<dbReference type="Gene3D" id="1.20.1250.20">
    <property type="entry name" value="MFS general substrate transporter like domains"/>
    <property type="match status" value="1"/>
</dbReference>
<dbReference type="PANTHER" id="PTHR23502">
    <property type="entry name" value="MAJOR FACILITATOR SUPERFAMILY"/>
    <property type="match status" value="1"/>
</dbReference>
<feature type="compositionally biased region" description="Basic and acidic residues" evidence="6">
    <location>
        <begin position="1"/>
        <end position="16"/>
    </location>
</feature>
<feature type="transmembrane region" description="Helical" evidence="7">
    <location>
        <begin position="150"/>
        <end position="171"/>
    </location>
</feature>
<organism evidence="9 10">
    <name type="scientific">Hyaloscypha variabilis (strain UAMH 11265 / GT02V1 / F)</name>
    <name type="common">Meliniomyces variabilis</name>
    <dbReference type="NCBI Taxonomy" id="1149755"/>
    <lineage>
        <taxon>Eukaryota</taxon>
        <taxon>Fungi</taxon>
        <taxon>Dikarya</taxon>
        <taxon>Ascomycota</taxon>
        <taxon>Pezizomycotina</taxon>
        <taxon>Leotiomycetes</taxon>
        <taxon>Helotiales</taxon>
        <taxon>Hyaloscyphaceae</taxon>
        <taxon>Hyaloscypha</taxon>
        <taxon>Hyaloscypha variabilis</taxon>
    </lineage>
</organism>
<evidence type="ECO:0000256" key="5">
    <source>
        <dbReference type="ARBA" id="ARBA00023136"/>
    </source>
</evidence>
<evidence type="ECO:0000313" key="10">
    <source>
        <dbReference type="Proteomes" id="UP000235786"/>
    </source>
</evidence>
<feature type="region of interest" description="Disordered" evidence="6">
    <location>
        <begin position="1"/>
        <end position="47"/>
    </location>
</feature>
<feature type="transmembrane region" description="Helical" evidence="7">
    <location>
        <begin position="125"/>
        <end position="144"/>
    </location>
</feature>
<gene>
    <name evidence="9" type="ORF">L207DRAFT_569135</name>
</gene>
<feature type="transmembrane region" description="Helical" evidence="7">
    <location>
        <begin position="297"/>
        <end position="317"/>
    </location>
</feature>
<keyword evidence="2" id="KW-0813">Transport</keyword>
<dbReference type="Pfam" id="PF07690">
    <property type="entry name" value="MFS_1"/>
    <property type="match status" value="1"/>
</dbReference>
<dbReference type="STRING" id="1149755.A0A2J6REU8"/>
<feature type="transmembrane region" description="Helical" evidence="7">
    <location>
        <begin position="213"/>
        <end position="232"/>
    </location>
</feature>
<feature type="transmembrane region" description="Helical" evidence="7">
    <location>
        <begin position="415"/>
        <end position="441"/>
    </location>
</feature>
<evidence type="ECO:0000256" key="1">
    <source>
        <dbReference type="ARBA" id="ARBA00004141"/>
    </source>
</evidence>
<dbReference type="InterPro" id="IPR011701">
    <property type="entry name" value="MFS"/>
</dbReference>
<feature type="compositionally biased region" description="Low complexity" evidence="6">
    <location>
        <begin position="17"/>
        <end position="35"/>
    </location>
</feature>
<evidence type="ECO:0000256" key="6">
    <source>
        <dbReference type="SAM" id="MobiDB-lite"/>
    </source>
</evidence>
<feature type="transmembrane region" description="Helical" evidence="7">
    <location>
        <begin position="329"/>
        <end position="350"/>
    </location>
</feature>
<feature type="transmembrane region" description="Helical" evidence="7">
    <location>
        <begin position="58"/>
        <end position="80"/>
    </location>
</feature>
<dbReference type="GO" id="GO:0022857">
    <property type="term" value="F:transmembrane transporter activity"/>
    <property type="evidence" value="ECO:0007669"/>
    <property type="project" value="InterPro"/>
</dbReference>
<reference evidence="9 10" key="1">
    <citation type="submission" date="2016-04" db="EMBL/GenBank/DDBJ databases">
        <title>A degradative enzymes factory behind the ericoid mycorrhizal symbiosis.</title>
        <authorList>
            <consortium name="DOE Joint Genome Institute"/>
            <person name="Martino E."/>
            <person name="Morin E."/>
            <person name="Grelet G."/>
            <person name="Kuo A."/>
            <person name="Kohler A."/>
            <person name="Daghino S."/>
            <person name="Barry K."/>
            <person name="Choi C."/>
            <person name="Cichocki N."/>
            <person name="Clum A."/>
            <person name="Copeland A."/>
            <person name="Hainaut M."/>
            <person name="Haridas S."/>
            <person name="Labutti K."/>
            <person name="Lindquist E."/>
            <person name="Lipzen A."/>
            <person name="Khouja H.-R."/>
            <person name="Murat C."/>
            <person name="Ohm R."/>
            <person name="Olson A."/>
            <person name="Spatafora J."/>
            <person name="Veneault-Fourrey C."/>
            <person name="Henrissat B."/>
            <person name="Grigoriev I."/>
            <person name="Martin F."/>
            <person name="Perotto S."/>
        </authorList>
    </citation>
    <scope>NUCLEOTIDE SEQUENCE [LARGE SCALE GENOMIC DNA]</scope>
    <source>
        <strain evidence="9 10">F</strain>
    </source>
</reference>
<proteinExistence type="predicted"/>
<feature type="transmembrane region" description="Helical" evidence="7">
    <location>
        <begin position="183"/>
        <end position="201"/>
    </location>
</feature>
<evidence type="ECO:0000313" key="9">
    <source>
        <dbReference type="EMBL" id="PMD37035.1"/>
    </source>
</evidence>
<feature type="transmembrane region" description="Helical" evidence="7">
    <location>
        <begin position="480"/>
        <end position="504"/>
    </location>
</feature>
<evidence type="ECO:0000256" key="3">
    <source>
        <dbReference type="ARBA" id="ARBA00022692"/>
    </source>
</evidence>
<dbReference type="InterPro" id="IPR036259">
    <property type="entry name" value="MFS_trans_sf"/>
</dbReference>
<keyword evidence="5 7" id="KW-0472">Membrane</keyword>
<feature type="transmembrane region" description="Helical" evidence="7">
    <location>
        <begin position="92"/>
        <end position="113"/>
    </location>
</feature>
<keyword evidence="3 7" id="KW-0812">Transmembrane</keyword>
<dbReference type="InterPro" id="IPR020846">
    <property type="entry name" value="MFS_dom"/>
</dbReference>
<keyword evidence="4 7" id="KW-1133">Transmembrane helix</keyword>
<comment type="subcellular location">
    <subcellularLocation>
        <location evidence="1">Membrane</location>
        <topology evidence="1">Multi-pass membrane protein</topology>
    </subcellularLocation>
</comment>
<dbReference type="AlphaFoldDB" id="A0A2J6REU8"/>
<feature type="transmembrane region" description="Helical" evidence="7">
    <location>
        <begin position="453"/>
        <end position="474"/>
    </location>
</feature>
<sequence>MTEKDDEKNALDRQEQSEQSEQPEQPEPTESSEPSEPSEPPQTPEQPYSIFPKWQRVVNVYVASLAAFASPVSSSIYYPAMLTLARDLDTSLTNISLTITTYLIFQGISPTIVGGLSDRIGRRPAYFLCFTLFIAANIGLALQTSFVTLLLLRCVQSCGSSGTAVLSSAIVSDVATRQQRGSYIGLAALGSSMGPALGPLIGGLLNQFLGWRAIFWFLTIYGGVMLLVYVLFMPETCRNIVGNGSIPPQRWNRPLIAYLKARKFNSTEPEPSAPLRSSKKRPGILSSIPIILEKESFLIMFYGGIVYAGYMLIITGLPQQLASTYHFNSVQVGLCYLPIGFGPLLIRPIIGRIMDANFRRHARKIGVEIVENRQQNIDNFPIERARLEVSLACVYLSSAAVIPYGWVMTLKHPPLPVVLICLFINGLCTSAAGQPLAALVIDINPDRAAASAAAFNVVRCLLGAAAVAVVNLMLNSMGRGWTGTLIAFIWVGMSVCWWAVIAFGPRWRKEKKAKRDSS</sequence>
<dbReference type="EMBL" id="KZ613950">
    <property type="protein sequence ID" value="PMD37035.1"/>
    <property type="molecule type" value="Genomic_DNA"/>
</dbReference>